<dbReference type="AlphaFoldDB" id="A0A4V2S2E2"/>
<gene>
    <name evidence="1" type="ORF">EV148_106195</name>
</gene>
<dbReference type="Proteomes" id="UP000294862">
    <property type="component" value="Unassembled WGS sequence"/>
</dbReference>
<dbReference type="RefSeq" id="WP_131998653.1">
    <property type="nucleotide sequence ID" value="NZ_JACGXM010000007.1"/>
</dbReference>
<sequence>MKVSTNELLLALRAPNSGWLAALICALDEAMQDPDFAEPQREMVRSLLDAGSVPHAVAQAANERLTRFEETVKDLHSLLVIPEPEAPAAPPARPKLTLCVTAA</sequence>
<comment type="caution">
    <text evidence="1">The sequence shown here is derived from an EMBL/GenBank/DDBJ whole genome shotgun (WGS) entry which is preliminary data.</text>
</comment>
<evidence type="ECO:0000313" key="1">
    <source>
        <dbReference type="EMBL" id="TCO40040.1"/>
    </source>
</evidence>
<evidence type="ECO:0000313" key="2">
    <source>
        <dbReference type="Proteomes" id="UP000294862"/>
    </source>
</evidence>
<accession>A0A4V2S2E2</accession>
<reference evidence="1 2" key="1">
    <citation type="journal article" date="2015" name="Stand. Genomic Sci.">
        <title>Genomic Encyclopedia of Bacterial and Archaeal Type Strains, Phase III: the genomes of soil and plant-associated and newly described type strains.</title>
        <authorList>
            <person name="Whitman W.B."/>
            <person name="Woyke T."/>
            <person name="Klenk H.P."/>
            <person name="Zhou Y."/>
            <person name="Lilburn T.G."/>
            <person name="Beck B.J."/>
            <person name="De Vos P."/>
            <person name="Vandamme P."/>
            <person name="Eisen J.A."/>
            <person name="Garrity G."/>
            <person name="Hugenholtz P."/>
            <person name="Kyrpides N.C."/>
        </authorList>
    </citation>
    <scope>NUCLEOTIDE SEQUENCE [LARGE SCALE GENOMIC DNA]</scope>
    <source>
        <strain evidence="1 2">A3</strain>
    </source>
</reference>
<protein>
    <submittedName>
        <fullName evidence="1">Uncharacterized protein</fullName>
    </submittedName>
</protein>
<organism evidence="1 2">
    <name type="scientific">Dokdonella fugitiva</name>
    <dbReference type="NCBI Taxonomy" id="328517"/>
    <lineage>
        <taxon>Bacteria</taxon>
        <taxon>Pseudomonadati</taxon>
        <taxon>Pseudomonadota</taxon>
        <taxon>Gammaproteobacteria</taxon>
        <taxon>Lysobacterales</taxon>
        <taxon>Rhodanobacteraceae</taxon>
        <taxon>Dokdonella</taxon>
    </lineage>
</organism>
<keyword evidence="2" id="KW-1185">Reference proteome</keyword>
<dbReference type="OrthoDB" id="5955840at2"/>
<name>A0A4V2S2E2_9GAMM</name>
<dbReference type="EMBL" id="SLWQ01000006">
    <property type="protein sequence ID" value="TCO40040.1"/>
    <property type="molecule type" value="Genomic_DNA"/>
</dbReference>
<proteinExistence type="predicted"/>